<reference evidence="1 3" key="1">
    <citation type="submission" date="2014-12" db="EMBL/GenBank/DDBJ databases">
        <title>Comparative genome analysis of Bacillus coagulans HM-08, Clostridium butyricum HM-68, Bacillus subtilis HM-66 and Bacillus licheniformis BL-09.</title>
        <authorList>
            <person name="Zhang H."/>
        </authorList>
    </citation>
    <scope>NUCLEOTIDE SEQUENCE [LARGE SCALE GENOMIC DNA]</scope>
    <source>
        <strain evidence="1 3">HM-66</strain>
    </source>
</reference>
<gene>
    <name evidence="2" type="ORF">B4122_3133</name>
    <name evidence="1" type="ORF">SC09_contig4orf00399</name>
</gene>
<reference evidence="2 4" key="2">
    <citation type="submission" date="2015-09" db="EMBL/GenBank/DDBJ databases">
        <title>Spore heat resistance.</title>
        <authorList>
            <person name="Boekhorst J."/>
            <person name="Berendsen E.M."/>
            <person name="Wells-Bennik M.H."/>
            <person name="Kuipers O.P."/>
        </authorList>
    </citation>
    <scope>NUCLEOTIDE SEQUENCE [LARGE SCALE GENOMIC DNA]</scope>
    <source>
        <strain evidence="2 4">B4122</strain>
    </source>
</reference>
<dbReference type="AlphaFoldDB" id="A0A0C3FYN0"/>
<dbReference type="EMBL" id="JXBC01000013">
    <property type="protein sequence ID" value="KIU05569.1"/>
    <property type="molecule type" value="Genomic_DNA"/>
</dbReference>
<organism evidence="1 3">
    <name type="scientific">Bacillus subtilis</name>
    <dbReference type="NCBI Taxonomy" id="1423"/>
    <lineage>
        <taxon>Bacteria</taxon>
        <taxon>Bacillati</taxon>
        <taxon>Bacillota</taxon>
        <taxon>Bacilli</taxon>
        <taxon>Bacillales</taxon>
        <taxon>Bacillaceae</taxon>
        <taxon>Bacillus</taxon>
    </lineage>
</organism>
<dbReference type="Proteomes" id="UP000032247">
    <property type="component" value="Unassembled WGS sequence"/>
</dbReference>
<comment type="caution">
    <text evidence="1">The sequence shown here is derived from an EMBL/GenBank/DDBJ whole genome shotgun (WGS) entry which is preliminary data.</text>
</comment>
<evidence type="ECO:0000313" key="1">
    <source>
        <dbReference type="EMBL" id="KIU05569.1"/>
    </source>
</evidence>
<sequence length="49" mass="5511">MLIKQAGILALGAWPITVAGPHRLLPVSLLSRLLFTDRHLFDIRILFSE</sequence>
<evidence type="ECO:0000313" key="3">
    <source>
        <dbReference type="Proteomes" id="UP000032247"/>
    </source>
</evidence>
<evidence type="ECO:0000313" key="4">
    <source>
        <dbReference type="Proteomes" id="UP000076442"/>
    </source>
</evidence>
<evidence type="ECO:0000313" key="2">
    <source>
        <dbReference type="EMBL" id="KZD90212.1"/>
    </source>
</evidence>
<protein>
    <submittedName>
        <fullName evidence="1">Uncharacterized protein</fullName>
    </submittedName>
</protein>
<proteinExistence type="predicted"/>
<dbReference type="Proteomes" id="UP000076442">
    <property type="component" value="Unassembled WGS sequence"/>
</dbReference>
<name>A0A0C3FYN0_BACIU</name>
<dbReference type="PATRIC" id="fig|1423.134.peg.2020"/>
<dbReference type="EMBL" id="LJZV01000016">
    <property type="protein sequence ID" value="KZD90212.1"/>
    <property type="molecule type" value="Genomic_DNA"/>
</dbReference>
<accession>A0A0C3FYN0</accession>